<feature type="compositionally biased region" description="Acidic residues" evidence="1">
    <location>
        <begin position="193"/>
        <end position="207"/>
    </location>
</feature>
<keyword evidence="2" id="KW-0732">Signal</keyword>
<keyword evidence="4" id="KW-1185">Reference proteome</keyword>
<sequence length="272" mass="31016">MVMLSVATLLFSIISAMKYVEKTNLPQRLSLIITKSSTMSNNHQEANRLIWENLIQMVQTTIQKELDHITPLLTDKIVEHLELSQKLLEEFPLLKASLKSVGEERPLKTAERPLKTEDYLLATEQRLLNPLETGGCRIKTKDCLQELAPIRNSRVPEEVPDQWTETSVKVYGAAVSDASISNYQEIGSSPETETYEPPDEKEQEAELDTFNSRRQSRLRSQDAVSHRMSTFSSYEEKGMDAPPVPARKRCLIGELKRSGDYYRPSVHKKPRT</sequence>
<feature type="chain" id="PRO_5025360830" evidence="2">
    <location>
        <begin position="17"/>
        <end position="272"/>
    </location>
</feature>
<dbReference type="Proteomes" id="UP000799424">
    <property type="component" value="Unassembled WGS sequence"/>
</dbReference>
<dbReference type="AlphaFoldDB" id="A0A6A6ZJ52"/>
<organism evidence="3 4">
    <name type="scientific">Ophiobolus disseminans</name>
    <dbReference type="NCBI Taxonomy" id="1469910"/>
    <lineage>
        <taxon>Eukaryota</taxon>
        <taxon>Fungi</taxon>
        <taxon>Dikarya</taxon>
        <taxon>Ascomycota</taxon>
        <taxon>Pezizomycotina</taxon>
        <taxon>Dothideomycetes</taxon>
        <taxon>Pleosporomycetidae</taxon>
        <taxon>Pleosporales</taxon>
        <taxon>Pleosporineae</taxon>
        <taxon>Phaeosphaeriaceae</taxon>
        <taxon>Ophiobolus</taxon>
    </lineage>
</organism>
<reference evidence="3" key="1">
    <citation type="journal article" date="2020" name="Stud. Mycol.">
        <title>101 Dothideomycetes genomes: a test case for predicting lifestyles and emergence of pathogens.</title>
        <authorList>
            <person name="Haridas S."/>
            <person name="Albert R."/>
            <person name="Binder M."/>
            <person name="Bloem J."/>
            <person name="Labutti K."/>
            <person name="Salamov A."/>
            <person name="Andreopoulos B."/>
            <person name="Baker S."/>
            <person name="Barry K."/>
            <person name="Bills G."/>
            <person name="Bluhm B."/>
            <person name="Cannon C."/>
            <person name="Castanera R."/>
            <person name="Culley D."/>
            <person name="Daum C."/>
            <person name="Ezra D."/>
            <person name="Gonzalez J."/>
            <person name="Henrissat B."/>
            <person name="Kuo A."/>
            <person name="Liang C."/>
            <person name="Lipzen A."/>
            <person name="Lutzoni F."/>
            <person name="Magnuson J."/>
            <person name="Mondo S."/>
            <person name="Nolan M."/>
            <person name="Ohm R."/>
            <person name="Pangilinan J."/>
            <person name="Park H.-J."/>
            <person name="Ramirez L."/>
            <person name="Alfaro M."/>
            <person name="Sun H."/>
            <person name="Tritt A."/>
            <person name="Yoshinaga Y."/>
            <person name="Zwiers L.-H."/>
            <person name="Turgeon B."/>
            <person name="Goodwin S."/>
            <person name="Spatafora J."/>
            <person name="Crous P."/>
            <person name="Grigoriev I."/>
        </authorList>
    </citation>
    <scope>NUCLEOTIDE SEQUENCE</scope>
    <source>
        <strain evidence="3">CBS 113818</strain>
    </source>
</reference>
<feature type="region of interest" description="Disordered" evidence="1">
    <location>
        <begin position="181"/>
        <end position="246"/>
    </location>
</feature>
<accession>A0A6A6ZJ52</accession>
<evidence type="ECO:0000313" key="4">
    <source>
        <dbReference type="Proteomes" id="UP000799424"/>
    </source>
</evidence>
<evidence type="ECO:0000313" key="3">
    <source>
        <dbReference type="EMBL" id="KAF2820773.1"/>
    </source>
</evidence>
<feature type="compositionally biased region" description="Polar residues" evidence="1">
    <location>
        <begin position="181"/>
        <end position="192"/>
    </location>
</feature>
<proteinExistence type="predicted"/>
<feature type="signal peptide" evidence="2">
    <location>
        <begin position="1"/>
        <end position="16"/>
    </location>
</feature>
<gene>
    <name evidence="3" type="ORF">CC86DRAFT_471007</name>
</gene>
<name>A0A6A6ZJ52_9PLEO</name>
<evidence type="ECO:0000256" key="2">
    <source>
        <dbReference type="SAM" id="SignalP"/>
    </source>
</evidence>
<protein>
    <submittedName>
        <fullName evidence="3">Uncharacterized protein</fullName>
    </submittedName>
</protein>
<dbReference type="EMBL" id="MU006239">
    <property type="protein sequence ID" value="KAF2820773.1"/>
    <property type="molecule type" value="Genomic_DNA"/>
</dbReference>
<evidence type="ECO:0000256" key="1">
    <source>
        <dbReference type="SAM" id="MobiDB-lite"/>
    </source>
</evidence>